<dbReference type="RefSeq" id="XP_008869692.1">
    <property type="nucleotide sequence ID" value="XM_008871470.1"/>
</dbReference>
<dbReference type="VEuPathDB" id="FungiDB:H310_06415"/>
<sequence length="354" mass="39168">MLRRPLGVLRQACISAAIEAAPRVYFGTRVSSDLVALRLTAQLPPHNVLIVGDGNFSYSKALTNSFQRDGIPPSSIIATSLDSHDDIEYMYPSAAASLSFLRAAGVRVLHQVNATALANYKTAFNVHAGFDRIVFNFPHFADGGNTRNKISKHREFLKEFFMSCQSVLAPGGQIWLSLCEGQGGTPADTLQRNEGDTWQVVSCAAAGAMLLLDVVPFPYAELSSLGYNSVGYRLQDRAFRSEFGLIHIFGQESPIAGNRSRFAQTWSRHVSFWRGPRYSLEAVVAAFQGVFGPGVVIGLKQQDEYHCKKTNRTSFMFNVTFESRVHNFSRHRLTDLIQVVAQRLADEDVGQVRS</sequence>
<dbReference type="eggNOG" id="KOG4174">
    <property type="taxonomic scope" value="Eukaryota"/>
</dbReference>
<dbReference type="InterPro" id="IPR019446">
    <property type="entry name" value="BMT5-like"/>
</dbReference>
<proteinExistence type="predicted"/>
<accession>A0A024U6F1</accession>
<dbReference type="InterPro" id="IPR029063">
    <property type="entry name" value="SAM-dependent_MTases_sf"/>
</dbReference>
<gene>
    <name evidence="2" type="ORF">H310_06415</name>
</gene>
<reference evidence="2" key="1">
    <citation type="submission" date="2013-12" db="EMBL/GenBank/DDBJ databases">
        <title>The Genome Sequence of Aphanomyces invadans NJM9701.</title>
        <authorList>
            <consortium name="The Broad Institute Genomics Platform"/>
            <person name="Russ C."/>
            <person name="Tyler B."/>
            <person name="van West P."/>
            <person name="Dieguez-Uribeondo J."/>
            <person name="Young S.K."/>
            <person name="Zeng Q."/>
            <person name="Gargeya S."/>
            <person name="Fitzgerald M."/>
            <person name="Abouelleil A."/>
            <person name="Alvarado L."/>
            <person name="Chapman S.B."/>
            <person name="Gainer-Dewar J."/>
            <person name="Goldberg J."/>
            <person name="Griggs A."/>
            <person name="Gujja S."/>
            <person name="Hansen M."/>
            <person name="Howarth C."/>
            <person name="Imamovic A."/>
            <person name="Ireland A."/>
            <person name="Larimer J."/>
            <person name="McCowan C."/>
            <person name="Murphy C."/>
            <person name="Pearson M."/>
            <person name="Poon T.W."/>
            <person name="Priest M."/>
            <person name="Roberts A."/>
            <person name="Saif S."/>
            <person name="Shea T."/>
            <person name="Sykes S."/>
            <person name="Wortman J."/>
            <person name="Nusbaum C."/>
            <person name="Birren B."/>
        </authorList>
    </citation>
    <scope>NUCLEOTIDE SEQUENCE [LARGE SCALE GENOMIC DNA]</scope>
    <source>
        <strain evidence="2">NJM9701</strain>
    </source>
</reference>
<dbReference type="GeneID" id="20083465"/>
<dbReference type="OrthoDB" id="273345at2759"/>
<dbReference type="AlphaFoldDB" id="A0A024U6F1"/>
<dbReference type="STRING" id="157072.A0A024U6F1"/>
<dbReference type="Gene3D" id="3.40.50.150">
    <property type="entry name" value="Vaccinia Virus protein VP39"/>
    <property type="match status" value="1"/>
</dbReference>
<dbReference type="PANTHER" id="PTHR11538:SF26">
    <property type="entry name" value="FERREDOXIN-FOLD ANTICODON-BINDING DOMAIN-CONTAINING PROTEIN 1"/>
    <property type="match status" value="1"/>
</dbReference>
<protein>
    <recommendedName>
        <fullName evidence="1">25S rRNA (uridine-N(3))-methyltransferase BMT5-like domain-containing protein</fullName>
    </recommendedName>
</protein>
<dbReference type="GO" id="GO:0005737">
    <property type="term" value="C:cytoplasm"/>
    <property type="evidence" value="ECO:0007669"/>
    <property type="project" value="TreeGrafter"/>
</dbReference>
<dbReference type="Pfam" id="PF10354">
    <property type="entry name" value="BMT5-like"/>
    <property type="match status" value="1"/>
</dbReference>
<dbReference type="SUPFAM" id="SSF53335">
    <property type="entry name" value="S-adenosyl-L-methionine-dependent methyltransferases"/>
    <property type="match status" value="1"/>
</dbReference>
<dbReference type="GO" id="GO:0070475">
    <property type="term" value="P:rRNA base methylation"/>
    <property type="evidence" value="ECO:0007669"/>
    <property type="project" value="InterPro"/>
</dbReference>
<dbReference type="GO" id="GO:0070042">
    <property type="term" value="F:rRNA (uridine-N3-)-methyltransferase activity"/>
    <property type="evidence" value="ECO:0007669"/>
    <property type="project" value="InterPro"/>
</dbReference>
<dbReference type="PANTHER" id="PTHR11538">
    <property type="entry name" value="PHENYLALANYL-TRNA SYNTHETASE"/>
    <property type="match status" value="1"/>
</dbReference>
<organism evidence="2">
    <name type="scientific">Aphanomyces invadans</name>
    <dbReference type="NCBI Taxonomy" id="157072"/>
    <lineage>
        <taxon>Eukaryota</taxon>
        <taxon>Sar</taxon>
        <taxon>Stramenopiles</taxon>
        <taxon>Oomycota</taxon>
        <taxon>Saprolegniomycetes</taxon>
        <taxon>Saprolegniales</taxon>
        <taxon>Verrucalvaceae</taxon>
        <taxon>Aphanomyces</taxon>
    </lineage>
</organism>
<name>A0A024U6F1_9STRA</name>
<dbReference type="EMBL" id="KI913962">
    <property type="protein sequence ID" value="ETW01844.1"/>
    <property type="molecule type" value="Genomic_DNA"/>
</dbReference>
<feature type="domain" description="25S rRNA (uridine-N(3))-methyltransferase BMT5-like" evidence="1">
    <location>
        <begin position="49"/>
        <end position="220"/>
    </location>
</feature>
<evidence type="ECO:0000259" key="1">
    <source>
        <dbReference type="Pfam" id="PF10354"/>
    </source>
</evidence>
<evidence type="ECO:0000313" key="2">
    <source>
        <dbReference type="EMBL" id="ETW01844.1"/>
    </source>
</evidence>